<reference evidence="1 3" key="1">
    <citation type="submission" date="2017-11" db="EMBL/GenBank/DDBJ databases">
        <title>The genome of Rhizophagus clarus HR1 reveals common genetic basis of auxotrophy among arbuscular mycorrhizal fungi.</title>
        <authorList>
            <person name="Kobayashi Y."/>
        </authorList>
    </citation>
    <scope>NUCLEOTIDE SEQUENCE [LARGE SCALE GENOMIC DNA]</scope>
    <source>
        <strain evidence="1 3">HR1</strain>
    </source>
</reference>
<dbReference type="Proteomes" id="UP000247702">
    <property type="component" value="Unassembled WGS sequence"/>
</dbReference>
<evidence type="ECO:0000313" key="2">
    <source>
        <dbReference type="EMBL" id="GES74358.1"/>
    </source>
</evidence>
<name>A0A2Z6SAK5_9GLOM</name>
<sequence>MTELNIDCLNLIFKELRTDRVSLYPCLLVNKTWCSLIVPILWEKHSWCLYHETSEKKLFNIIISSLPSTSKQILTDNNINLPSTIISKPLTFNYISFCKFFESETIDKIIRKLFNDKKLKYNKRNLLEQEIYKLFVSECNNIKELELHTSRPLPSFPGALTFFSNINKLTIKIDCIEPNTLHEMAKFCIYLNELTVHNCSQDNSGLISLIDAQKNLKIVSLYPHNKKKICEGLREAIGRKGGTINNLCLYSINIIPLISLYSLERLLIYNFEYYGGNSIEMKKFLQYLEVSKFPNLQFLNVLGLVCHKELAMLIKNTEGNLLEISISSKRVKSVHVGIFIKSIADNCPKIKNLSFRITPEEFQLIKLILLNCRNLVKIKLDTLYYENDVIVGDELLDDLAKFSPKSLTKLTLSGNWKFSIEIFEKFLESCREHNLILFGITNKTHITEEHKTIARKYVSEGVINEFKILCP</sequence>
<dbReference type="Proteomes" id="UP000615446">
    <property type="component" value="Unassembled WGS sequence"/>
</dbReference>
<dbReference type="Gene3D" id="3.80.10.10">
    <property type="entry name" value="Ribonuclease Inhibitor"/>
    <property type="match status" value="1"/>
</dbReference>
<dbReference type="InterPro" id="IPR032675">
    <property type="entry name" value="LRR_dom_sf"/>
</dbReference>
<accession>A0A2Z6SAK5</accession>
<dbReference type="EMBL" id="BEXD01004092">
    <property type="protein sequence ID" value="GBC06700.1"/>
    <property type="molecule type" value="Genomic_DNA"/>
</dbReference>
<dbReference type="AlphaFoldDB" id="A0A2Z6SAK5"/>
<dbReference type="SUPFAM" id="SSF52047">
    <property type="entry name" value="RNI-like"/>
    <property type="match status" value="1"/>
</dbReference>
<dbReference type="EMBL" id="BLAL01000012">
    <property type="protein sequence ID" value="GES74358.1"/>
    <property type="molecule type" value="Genomic_DNA"/>
</dbReference>
<proteinExistence type="predicted"/>
<gene>
    <name evidence="2" type="ORF">RCL2_000184000</name>
    <name evidence="1" type="ORF">RclHR1_00070067</name>
</gene>
<protein>
    <recommendedName>
        <fullName evidence="4">F-box domain-containing protein</fullName>
    </recommendedName>
</protein>
<evidence type="ECO:0008006" key="4">
    <source>
        <dbReference type="Google" id="ProtNLM"/>
    </source>
</evidence>
<dbReference type="OrthoDB" id="2369626at2759"/>
<keyword evidence="3" id="KW-1185">Reference proteome</keyword>
<evidence type="ECO:0000313" key="3">
    <source>
        <dbReference type="Proteomes" id="UP000247702"/>
    </source>
</evidence>
<dbReference type="STRING" id="94130.A0A2Z6SAK5"/>
<comment type="caution">
    <text evidence="1">The sequence shown here is derived from an EMBL/GenBank/DDBJ whole genome shotgun (WGS) entry which is preliminary data.</text>
</comment>
<organism evidence="1 3">
    <name type="scientific">Rhizophagus clarus</name>
    <dbReference type="NCBI Taxonomy" id="94130"/>
    <lineage>
        <taxon>Eukaryota</taxon>
        <taxon>Fungi</taxon>
        <taxon>Fungi incertae sedis</taxon>
        <taxon>Mucoromycota</taxon>
        <taxon>Glomeromycotina</taxon>
        <taxon>Glomeromycetes</taxon>
        <taxon>Glomerales</taxon>
        <taxon>Glomeraceae</taxon>
        <taxon>Rhizophagus</taxon>
    </lineage>
</organism>
<evidence type="ECO:0000313" key="1">
    <source>
        <dbReference type="EMBL" id="GBC06700.1"/>
    </source>
</evidence>
<reference evidence="2" key="2">
    <citation type="submission" date="2019-10" db="EMBL/GenBank/DDBJ databases">
        <title>Conservation and host-specific expression of non-tandemly repeated heterogenous ribosome RNA gene in arbuscular mycorrhizal fungi.</title>
        <authorList>
            <person name="Maeda T."/>
            <person name="Kobayashi Y."/>
            <person name="Nakagawa T."/>
            <person name="Ezawa T."/>
            <person name="Yamaguchi K."/>
            <person name="Bino T."/>
            <person name="Nishimoto Y."/>
            <person name="Shigenobu S."/>
            <person name="Kawaguchi M."/>
        </authorList>
    </citation>
    <scope>NUCLEOTIDE SEQUENCE</scope>
    <source>
        <strain evidence="2">HR1</strain>
    </source>
</reference>